<dbReference type="PANTHER" id="PTHR11999:SF68">
    <property type="entry name" value="HISTIDINE DECARBOXYLASE"/>
    <property type="match status" value="1"/>
</dbReference>
<dbReference type="FunFam" id="1.20.1340.10:FF:000001">
    <property type="entry name" value="Histidine decarboxylase"/>
    <property type="match status" value="1"/>
</dbReference>
<dbReference type="GO" id="GO:0004398">
    <property type="term" value="F:histidine decarboxylase activity"/>
    <property type="evidence" value="ECO:0007669"/>
    <property type="project" value="UniProtKB-EC"/>
</dbReference>
<dbReference type="GO" id="GO:0042423">
    <property type="term" value="P:catecholamine biosynthetic process"/>
    <property type="evidence" value="ECO:0007669"/>
    <property type="project" value="UniProtKB-KW"/>
</dbReference>
<dbReference type="FunFam" id="3.90.1150.10:FF:000018">
    <property type="entry name" value="Histidine decarboxylase"/>
    <property type="match status" value="1"/>
</dbReference>
<evidence type="ECO:0000256" key="8">
    <source>
        <dbReference type="ARBA" id="ARBA00023239"/>
    </source>
</evidence>
<comment type="cofactor">
    <cofactor evidence="1 10">
        <name>pyridoxal 5'-phosphate</name>
        <dbReference type="ChEBI" id="CHEBI:597326"/>
    </cofactor>
</comment>
<name>A0A9D4LZ92_DREPO</name>
<proteinExistence type="inferred from homology"/>
<evidence type="ECO:0000256" key="5">
    <source>
        <dbReference type="ARBA" id="ARBA00022584"/>
    </source>
</evidence>
<reference evidence="11" key="1">
    <citation type="journal article" date="2019" name="bioRxiv">
        <title>The Genome of the Zebra Mussel, Dreissena polymorpha: A Resource for Invasive Species Research.</title>
        <authorList>
            <person name="McCartney M.A."/>
            <person name="Auch B."/>
            <person name="Kono T."/>
            <person name="Mallez S."/>
            <person name="Zhang Y."/>
            <person name="Obille A."/>
            <person name="Becker A."/>
            <person name="Abrahante J.E."/>
            <person name="Garbe J."/>
            <person name="Badalamenti J.P."/>
            <person name="Herman A."/>
            <person name="Mangelson H."/>
            <person name="Liachko I."/>
            <person name="Sullivan S."/>
            <person name="Sone E.D."/>
            <person name="Koren S."/>
            <person name="Silverstein K.A.T."/>
            <person name="Beckman K.B."/>
            <person name="Gohl D.M."/>
        </authorList>
    </citation>
    <scope>NUCLEOTIDE SEQUENCE</scope>
    <source>
        <strain evidence="11">Duluth1</strain>
        <tissue evidence="11">Whole animal</tissue>
    </source>
</reference>
<dbReference type="PRINTS" id="PR00800">
    <property type="entry name" value="YHDCRBOXLASE"/>
</dbReference>
<dbReference type="GO" id="GO:0030170">
    <property type="term" value="F:pyridoxal phosphate binding"/>
    <property type="evidence" value="ECO:0007669"/>
    <property type="project" value="InterPro"/>
</dbReference>
<dbReference type="GO" id="GO:0001694">
    <property type="term" value="P:histamine biosynthetic process"/>
    <property type="evidence" value="ECO:0007669"/>
    <property type="project" value="TreeGrafter"/>
</dbReference>
<reference evidence="11" key="2">
    <citation type="submission" date="2020-11" db="EMBL/GenBank/DDBJ databases">
        <authorList>
            <person name="McCartney M.A."/>
            <person name="Auch B."/>
            <person name="Kono T."/>
            <person name="Mallez S."/>
            <person name="Becker A."/>
            <person name="Gohl D.M."/>
            <person name="Silverstein K.A.T."/>
            <person name="Koren S."/>
            <person name="Bechman K.B."/>
            <person name="Herman A."/>
            <person name="Abrahante J.E."/>
            <person name="Garbe J."/>
        </authorList>
    </citation>
    <scope>NUCLEOTIDE SEQUENCE</scope>
    <source>
        <strain evidence="11">Duluth1</strain>
        <tissue evidence="11">Whole animal</tissue>
    </source>
</reference>
<keyword evidence="8" id="KW-0456">Lyase</keyword>
<keyword evidence="5" id="KW-0127">Catecholamine biosynthesis</keyword>
<gene>
    <name evidence="11" type="ORF">DPMN_029496</name>
</gene>
<evidence type="ECO:0000313" key="11">
    <source>
        <dbReference type="EMBL" id="KAH3866433.1"/>
    </source>
</evidence>
<keyword evidence="12" id="KW-1185">Reference proteome</keyword>
<evidence type="ECO:0000256" key="9">
    <source>
        <dbReference type="ARBA" id="ARBA00039946"/>
    </source>
</evidence>
<dbReference type="EMBL" id="JAIWYP010000002">
    <property type="protein sequence ID" value="KAH3866433.1"/>
    <property type="molecule type" value="Genomic_DNA"/>
</dbReference>
<evidence type="ECO:0000256" key="4">
    <source>
        <dbReference type="ARBA" id="ARBA00012320"/>
    </source>
</evidence>
<dbReference type="InterPro" id="IPR015421">
    <property type="entry name" value="PyrdxlP-dep_Trfase_major"/>
</dbReference>
<dbReference type="Proteomes" id="UP000828390">
    <property type="component" value="Unassembled WGS sequence"/>
</dbReference>
<accession>A0A9D4LZ92</accession>
<dbReference type="InterPro" id="IPR010977">
    <property type="entry name" value="Aromatic_deC"/>
</dbReference>
<keyword evidence="7 10" id="KW-0663">Pyridoxal phosphate</keyword>
<dbReference type="AlphaFoldDB" id="A0A9D4LZ92"/>
<comment type="similarity">
    <text evidence="2">Belongs to the group II decarboxylase family.</text>
</comment>
<evidence type="ECO:0000313" key="12">
    <source>
        <dbReference type="Proteomes" id="UP000828390"/>
    </source>
</evidence>
<evidence type="ECO:0000256" key="7">
    <source>
        <dbReference type="ARBA" id="ARBA00022898"/>
    </source>
</evidence>
<organism evidence="11 12">
    <name type="scientific">Dreissena polymorpha</name>
    <name type="common">Zebra mussel</name>
    <name type="synonym">Mytilus polymorpha</name>
    <dbReference type="NCBI Taxonomy" id="45954"/>
    <lineage>
        <taxon>Eukaryota</taxon>
        <taxon>Metazoa</taxon>
        <taxon>Spiralia</taxon>
        <taxon>Lophotrochozoa</taxon>
        <taxon>Mollusca</taxon>
        <taxon>Bivalvia</taxon>
        <taxon>Autobranchia</taxon>
        <taxon>Heteroconchia</taxon>
        <taxon>Euheterodonta</taxon>
        <taxon>Imparidentia</taxon>
        <taxon>Neoheterodontei</taxon>
        <taxon>Myida</taxon>
        <taxon>Dreissenoidea</taxon>
        <taxon>Dreissenidae</taxon>
        <taxon>Dreissena</taxon>
    </lineage>
</organism>
<protein>
    <recommendedName>
        <fullName evidence="9">Histidine decarboxylase</fullName>
        <ecNumber evidence="4">4.1.1.22</ecNumber>
    </recommendedName>
</protein>
<dbReference type="FunFam" id="3.40.640.10:FF:000025">
    <property type="entry name" value="Histidine decarboxylase"/>
    <property type="match status" value="1"/>
</dbReference>
<evidence type="ECO:0000256" key="10">
    <source>
        <dbReference type="PIRSR" id="PIRSR602129-50"/>
    </source>
</evidence>
<dbReference type="EC" id="4.1.1.22" evidence="4"/>
<dbReference type="PROSITE" id="PS00392">
    <property type="entry name" value="DDC_GAD_HDC_YDC"/>
    <property type="match status" value="1"/>
</dbReference>
<sequence length="670" mass="75731">KEMVDYIADYLQNIRERRVLPNVKPGYMRHLVPDHAPQMGEDWNQIMDDVERVIMPGITHWQSPYMHAYFPALNSFPSLLGDMLSDAINCIGFTWASSPAATELETIVMDWLGKMIGLPSEFLHSNKQTMGGGTTASDCTFVTLLAARSDAIRRYRANNNDLEDAEVNARLVAYCSDQAHSSVEKAGLIGLVKMRFLPSDDNLSLRGSTLQKAIDEDLQAGLIPFYLCATLGTTGACAFDNLKEIGPICDAEGVWMHIDAAYAGTAFLCPEYRKFMLGVEHAQSFAFNPSKWMMVHFDCSAMWVKNSGALHKTFNVDPLYLKHENSGAAIDYMHWQIALSRRFRALKLWFVIRSFGVEGLQKHVREGVRLAQYFEAKVRKDDRFDLPAVRHLGMVVFRLKGDNAKTEELLQAINRSGKLHMVPASIKGNYVIRFTITSQYTTEKDIDRDWEIIQKTHARLESEETDLLEDEVFEDVHAKEVAKDKEKTTWRKSREFGMSLVLSNVPMSPKVVNGSYAAFFDNMVEFAKEITRTDYAEKPIRLSPRRRIHLRDQSKQQSLDIAPLYANRNHPFFKQGSLDSKVEEILESYSNGGYSIKYPQDLSALAETEQEEFTDTIRVVVPTKGIAGKYDGGISNGEAGGKMRVQTRDASNGVRLFCKHCGHVVDVDEI</sequence>
<dbReference type="Gene3D" id="3.90.1150.10">
    <property type="entry name" value="Aspartate Aminotransferase, domain 1"/>
    <property type="match status" value="1"/>
</dbReference>
<dbReference type="Gene3D" id="3.40.640.10">
    <property type="entry name" value="Type I PLP-dependent aspartate aminotransferase-like (Major domain)"/>
    <property type="match status" value="1"/>
</dbReference>
<keyword evidence="6" id="KW-0210">Decarboxylase</keyword>
<evidence type="ECO:0000256" key="6">
    <source>
        <dbReference type="ARBA" id="ARBA00022793"/>
    </source>
</evidence>
<dbReference type="InterPro" id="IPR002129">
    <property type="entry name" value="PyrdxlP-dep_de-COase"/>
</dbReference>
<comment type="caution">
    <text evidence="11">The sequence shown here is derived from an EMBL/GenBank/DDBJ whole genome shotgun (WGS) entry which is preliminary data.</text>
</comment>
<comment type="subunit">
    <text evidence="3">Homodimer.</text>
</comment>
<evidence type="ECO:0000256" key="3">
    <source>
        <dbReference type="ARBA" id="ARBA00011738"/>
    </source>
</evidence>
<evidence type="ECO:0000256" key="1">
    <source>
        <dbReference type="ARBA" id="ARBA00001933"/>
    </source>
</evidence>
<feature type="modified residue" description="N6-(pyridoxal phosphate)lysine" evidence="10">
    <location>
        <position position="291"/>
    </location>
</feature>
<dbReference type="GO" id="GO:0006548">
    <property type="term" value="P:L-histidine catabolic process"/>
    <property type="evidence" value="ECO:0007669"/>
    <property type="project" value="TreeGrafter"/>
</dbReference>
<dbReference type="InterPro" id="IPR015422">
    <property type="entry name" value="PyrdxlP-dep_Trfase_small"/>
</dbReference>
<dbReference type="Pfam" id="PF00282">
    <property type="entry name" value="Pyridoxal_deC"/>
    <property type="match status" value="1"/>
</dbReference>
<dbReference type="CDD" id="cd06450">
    <property type="entry name" value="DOPA_deC_like"/>
    <property type="match status" value="1"/>
</dbReference>
<dbReference type="InterPro" id="IPR015424">
    <property type="entry name" value="PyrdxlP-dep_Trfase"/>
</dbReference>
<dbReference type="InterPro" id="IPR021115">
    <property type="entry name" value="Pyridoxal-P_BS"/>
</dbReference>
<feature type="non-terminal residue" evidence="11">
    <location>
        <position position="670"/>
    </location>
</feature>
<dbReference type="Gene3D" id="1.20.1340.10">
    <property type="entry name" value="dopa decarboxylase, N-terminal domain"/>
    <property type="match status" value="1"/>
</dbReference>
<evidence type="ECO:0000256" key="2">
    <source>
        <dbReference type="ARBA" id="ARBA00009533"/>
    </source>
</evidence>
<dbReference type="SUPFAM" id="SSF53383">
    <property type="entry name" value="PLP-dependent transferases"/>
    <property type="match status" value="1"/>
</dbReference>
<dbReference type="GO" id="GO:0005737">
    <property type="term" value="C:cytoplasm"/>
    <property type="evidence" value="ECO:0007669"/>
    <property type="project" value="TreeGrafter"/>
</dbReference>
<dbReference type="PANTHER" id="PTHR11999">
    <property type="entry name" value="GROUP II PYRIDOXAL-5-PHOSPHATE DECARBOXYLASE"/>
    <property type="match status" value="1"/>
</dbReference>